<keyword evidence="4" id="KW-0496">Mitochondrion</keyword>
<dbReference type="EMBL" id="CDSF01000129">
    <property type="protein sequence ID" value="CEP02498.1"/>
    <property type="molecule type" value="Genomic_DNA"/>
</dbReference>
<sequence length="110" mass="12212">MFPRALLRWRRRVGGVRTAAGDGGRGQVQITENLEEKIADSLRVALSPSDLELVDRSGGCGTFFHIRIVSDKFAGLSALQRNRLVNNQVKPWMEEMHGITVEALTPGERP</sequence>
<organism evidence="3 5">
    <name type="scientific">Plasmodiophora brassicae</name>
    <name type="common">Clubroot disease agent</name>
    <dbReference type="NCBI Taxonomy" id="37360"/>
    <lineage>
        <taxon>Eukaryota</taxon>
        <taxon>Sar</taxon>
        <taxon>Rhizaria</taxon>
        <taxon>Endomyxa</taxon>
        <taxon>Phytomyxea</taxon>
        <taxon>Plasmodiophorida</taxon>
        <taxon>Plasmodiophoridae</taxon>
        <taxon>Plasmodiophora</taxon>
    </lineage>
</organism>
<dbReference type="SUPFAM" id="SSF82657">
    <property type="entry name" value="BolA-like"/>
    <property type="match status" value="1"/>
</dbReference>
<accession>A0A0G4J4C7</accession>
<keyword evidence="5" id="KW-1185">Reference proteome</keyword>
<dbReference type="Proteomes" id="UP000290189">
    <property type="component" value="Unassembled WGS sequence"/>
</dbReference>
<evidence type="ECO:0000256" key="1">
    <source>
        <dbReference type="ARBA" id="ARBA00005578"/>
    </source>
</evidence>
<dbReference type="PANTHER" id="PTHR46188">
    <property type="entry name" value="BOLA-LIKE PROTEIN 3"/>
    <property type="match status" value="1"/>
</dbReference>
<reference evidence="3 5" key="1">
    <citation type="submission" date="2015-02" db="EMBL/GenBank/DDBJ databases">
        <authorList>
            <person name="Chooi Y.-H."/>
        </authorList>
    </citation>
    <scope>NUCLEOTIDE SEQUENCE [LARGE SCALE GENOMIC DNA]</scope>
    <source>
        <strain evidence="3">E3</strain>
    </source>
</reference>
<evidence type="ECO:0000313" key="3">
    <source>
        <dbReference type="EMBL" id="CEP02498.1"/>
    </source>
</evidence>
<dbReference type="GO" id="GO:0005759">
    <property type="term" value="C:mitochondrial matrix"/>
    <property type="evidence" value="ECO:0007669"/>
    <property type="project" value="TreeGrafter"/>
</dbReference>
<dbReference type="Pfam" id="PF01722">
    <property type="entry name" value="BolA"/>
    <property type="match status" value="1"/>
</dbReference>
<dbReference type="InterPro" id="IPR036065">
    <property type="entry name" value="BolA-like_sf"/>
</dbReference>
<proteinExistence type="inferred from homology"/>
<dbReference type="OrthoDB" id="4983at2759"/>
<evidence type="ECO:0000313" key="4">
    <source>
        <dbReference type="EMBL" id="SPQ96953.1"/>
    </source>
</evidence>
<gene>
    <name evidence="3" type="ORF">PBRA_009082</name>
    <name evidence="4" type="ORF">PLBR_LOCUS4168</name>
</gene>
<evidence type="ECO:0000313" key="5">
    <source>
        <dbReference type="Proteomes" id="UP000039324"/>
    </source>
</evidence>
<protein>
    <submittedName>
        <fullName evidence="3">Uncharacterized protein</fullName>
    </submittedName>
</protein>
<dbReference type="AlphaFoldDB" id="A0A0G4J4C7"/>
<reference evidence="4 6" key="2">
    <citation type="submission" date="2018-03" db="EMBL/GenBank/DDBJ databases">
        <authorList>
            <person name="Fogelqvist J."/>
        </authorList>
    </citation>
    <scope>NUCLEOTIDE SEQUENCE [LARGE SCALE GENOMIC DNA]</scope>
</reference>
<dbReference type="Proteomes" id="UP000039324">
    <property type="component" value="Unassembled WGS sequence"/>
</dbReference>
<name>A0A0G4J4C7_PLABS</name>
<dbReference type="InterPro" id="IPR052275">
    <property type="entry name" value="Mt_Fe-S_assembly_factor"/>
</dbReference>
<dbReference type="EMBL" id="OVEO01000006">
    <property type="protein sequence ID" value="SPQ96953.1"/>
    <property type="molecule type" value="Genomic_DNA"/>
</dbReference>
<geneLocation type="mitochondrion" evidence="4"/>
<evidence type="ECO:0000256" key="2">
    <source>
        <dbReference type="RuleBase" id="RU003860"/>
    </source>
</evidence>
<dbReference type="PANTHER" id="PTHR46188:SF1">
    <property type="entry name" value="BOLA-LIKE PROTEIN 3"/>
    <property type="match status" value="1"/>
</dbReference>
<dbReference type="STRING" id="37360.A0A0G4J4C7"/>
<dbReference type="InterPro" id="IPR002634">
    <property type="entry name" value="BolA"/>
</dbReference>
<evidence type="ECO:0000313" key="6">
    <source>
        <dbReference type="Proteomes" id="UP000290189"/>
    </source>
</evidence>
<dbReference type="Gene3D" id="3.30.300.90">
    <property type="entry name" value="BolA-like"/>
    <property type="match status" value="1"/>
</dbReference>
<comment type="similarity">
    <text evidence="1 2">Belongs to the BolA/IbaG family.</text>
</comment>